<evidence type="ECO:0000256" key="6">
    <source>
        <dbReference type="ARBA" id="ARBA00022968"/>
    </source>
</evidence>
<dbReference type="PANTHER" id="PTHR11214">
    <property type="entry name" value="BETA-1,3-N-ACETYLGLUCOSAMINYLTRANSFERASE"/>
    <property type="match status" value="1"/>
</dbReference>
<evidence type="ECO:0000256" key="4">
    <source>
        <dbReference type="ARBA" id="ARBA00022679"/>
    </source>
</evidence>
<dbReference type="Gene3D" id="3.90.550.50">
    <property type="match status" value="1"/>
</dbReference>
<evidence type="ECO:0000256" key="3">
    <source>
        <dbReference type="ARBA" id="ARBA00022676"/>
    </source>
</evidence>
<keyword evidence="4" id="KW-0808">Transferase</keyword>
<comment type="subcellular location">
    <subcellularLocation>
        <location evidence="1 10">Golgi apparatus membrane</location>
        <topology evidence="1 10">Single-pass type II membrane protein</topology>
    </subcellularLocation>
</comment>
<evidence type="ECO:0000313" key="13">
    <source>
        <dbReference type="EMBL" id="KAK7802500.1"/>
    </source>
</evidence>
<evidence type="ECO:0000256" key="10">
    <source>
        <dbReference type="RuleBase" id="RU363063"/>
    </source>
</evidence>
<dbReference type="AlphaFoldDB" id="A0AAW0HLG5"/>
<dbReference type="GO" id="GO:0016758">
    <property type="term" value="F:hexosyltransferase activity"/>
    <property type="evidence" value="ECO:0007669"/>
    <property type="project" value="InterPro"/>
</dbReference>
<keyword evidence="8 10" id="KW-0333">Golgi apparatus</keyword>
<evidence type="ECO:0000256" key="2">
    <source>
        <dbReference type="ARBA" id="ARBA00008661"/>
    </source>
</evidence>
<name>A0AAW0HLG5_MYOGA</name>
<evidence type="ECO:0000256" key="5">
    <source>
        <dbReference type="ARBA" id="ARBA00022692"/>
    </source>
</evidence>
<evidence type="ECO:0000313" key="14">
    <source>
        <dbReference type="Proteomes" id="UP001488838"/>
    </source>
</evidence>
<keyword evidence="14" id="KW-1185">Reference proteome</keyword>
<evidence type="ECO:0000256" key="9">
    <source>
        <dbReference type="ARBA" id="ARBA00023136"/>
    </source>
</evidence>
<keyword evidence="5" id="KW-0812">Transmembrane</keyword>
<dbReference type="EC" id="2.4.1.-" evidence="10"/>
<evidence type="ECO:0000256" key="11">
    <source>
        <dbReference type="SAM" id="MobiDB-lite"/>
    </source>
</evidence>
<feature type="chain" id="PRO_5043407336" description="Hexosyltransferase" evidence="12">
    <location>
        <begin position="16"/>
        <end position="347"/>
    </location>
</feature>
<sequence length="347" mass="39118">MQWRFILFNVILSHALLFGADFMEEYFLHALPHVDMKILEIKNKARKPNMGFIRGTPSKDYVLSQPEAWNGTRRECMRTTWGSVTSVQGYPVLALFALGTAALVTTQEETDIESQENNNIIEGIFLDSSENQTPKSISMKQWAVTFCPNALFIFKADEKMFINLPGLVDYLLSLKEHLEGIYEVLLTKIILIETPSQEFVPLSEYPGCCSDEAFTMPQDAAQTSTDAETSLAWREMNDGKGCSLFETYYGLISCKLLTYLDGFGCFHVGTAQGNAVHFCWQHEPPTLTNQGMRGIPPHFQQKILSEEVKRQDLVNTQLDNLHFTPNPSGHAYPPSPKPRASLTDCSR</sequence>
<dbReference type="Pfam" id="PF01762">
    <property type="entry name" value="Galactosyl_T"/>
    <property type="match status" value="1"/>
</dbReference>
<gene>
    <name evidence="13" type="ORF">U0070_018239</name>
</gene>
<keyword evidence="12" id="KW-0732">Signal</keyword>
<organism evidence="13 14">
    <name type="scientific">Myodes glareolus</name>
    <name type="common">Bank vole</name>
    <name type="synonym">Clethrionomys glareolus</name>
    <dbReference type="NCBI Taxonomy" id="447135"/>
    <lineage>
        <taxon>Eukaryota</taxon>
        <taxon>Metazoa</taxon>
        <taxon>Chordata</taxon>
        <taxon>Craniata</taxon>
        <taxon>Vertebrata</taxon>
        <taxon>Euteleostomi</taxon>
        <taxon>Mammalia</taxon>
        <taxon>Eutheria</taxon>
        <taxon>Euarchontoglires</taxon>
        <taxon>Glires</taxon>
        <taxon>Rodentia</taxon>
        <taxon>Myomorpha</taxon>
        <taxon>Muroidea</taxon>
        <taxon>Cricetidae</taxon>
        <taxon>Arvicolinae</taxon>
        <taxon>Myodes</taxon>
    </lineage>
</organism>
<dbReference type="GO" id="GO:0000139">
    <property type="term" value="C:Golgi membrane"/>
    <property type="evidence" value="ECO:0007669"/>
    <property type="project" value="UniProtKB-SubCell"/>
</dbReference>
<dbReference type="Proteomes" id="UP001488838">
    <property type="component" value="Unassembled WGS sequence"/>
</dbReference>
<feature type="signal peptide" evidence="12">
    <location>
        <begin position="1"/>
        <end position="15"/>
    </location>
</feature>
<reference evidence="13 14" key="1">
    <citation type="journal article" date="2023" name="bioRxiv">
        <title>Conserved and derived expression patterns and positive selection on dental genes reveal complex evolutionary context of ever-growing rodent molars.</title>
        <authorList>
            <person name="Calamari Z.T."/>
            <person name="Song A."/>
            <person name="Cohen E."/>
            <person name="Akter M."/>
            <person name="Roy R.D."/>
            <person name="Hallikas O."/>
            <person name="Christensen M.M."/>
            <person name="Li P."/>
            <person name="Marangoni P."/>
            <person name="Jernvall J."/>
            <person name="Klein O.D."/>
        </authorList>
    </citation>
    <scope>NUCLEOTIDE SEQUENCE [LARGE SCALE GENOMIC DNA]</scope>
    <source>
        <strain evidence="13">V071</strain>
    </source>
</reference>
<evidence type="ECO:0000256" key="12">
    <source>
        <dbReference type="SAM" id="SignalP"/>
    </source>
</evidence>
<evidence type="ECO:0000256" key="7">
    <source>
        <dbReference type="ARBA" id="ARBA00022989"/>
    </source>
</evidence>
<evidence type="ECO:0000256" key="8">
    <source>
        <dbReference type="ARBA" id="ARBA00023034"/>
    </source>
</evidence>
<keyword evidence="9" id="KW-0472">Membrane</keyword>
<protein>
    <recommendedName>
        <fullName evidence="10">Hexosyltransferase</fullName>
        <ecNumber evidence="10">2.4.1.-</ecNumber>
    </recommendedName>
</protein>
<keyword evidence="3 10" id="KW-0328">Glycosyltransferase</keyword>
<keyword evidence="6" id="KW-0735">Signal-anchor</keyword>
<dbReference type="GO" id="GO:0006493">
    <property type="term" value="P:protein O-linked glycosylation"/>
    <property type="evidence" value="ECO:0007669"/>
    <property type="project" value="TreeGrafter"/>
</dbReference>
<comment type="caution">
    <text evidence="13">The sequence shown here is derived from an EMBL/GenBank/DDBJ whole genome shotgun (WGS) entry which is preliminary data.</text>
</comment>
<comment type="similarity">
    <text evidence="2 10">Belongs to the glycosyltransferase 31 family.</text>
</comment>
<proteinExistence type="inferred from homology"/>
<dbReference type="PANTHER" id="PTHR11214:SF29">
    <property type="entry name" value="BETA-1,3-GALACTOSYLTRANSFERASE 9"/>
    <property type="match status" value="1"/>
</dbReference>
<keyword evidence="7" id="KW-1133">Transmembrane helix</keyword>
<dbReference type="EMBL" id="JBBHLL010000460">
    <property type="protein sequence ID" value="KAK7802500.1"/>
    <property type="molecule type" value="Genomic_DNA"/>
</dbReference>
<accession>A0AAW0HLG5</accession>
<evidence type="ECO:0000256" key="1">
    <source>
        <dbReference type="ARBA" id="ARBA00004323"/>
    </source>
</evidence>
<dbReference type="InterPro" id="IPR002659">
    <property type="entry name" value="Glyco_trans_31"/>
</dbReference>
<feature type="region of interest" description="Disordered" evidence="11">
    <location>
        <begin position="323"/>
        <end position="347"/>
    </location>
</feature>